<evidence type="ECO:0000256" key="8">
    <source>
        <dbReference type="ARBA" id="ARBA00022989"/>
    </source>
</evidence>
<feature type="transmembrane region" description="Helical" evidence="12">
    <location>
        <begin position="571"/>
        <end position="589"/>
    </location>
</feature>
<evidence type="ECO:0000256" key="1">
    <source>
        <dbReference type="ARBA" id="ARBA00003001"/>
    </source>
</evidence>
<dbReference type="Gene3D" id="2.60.120.610">
    <property type="entry name" value="arabinofuranosyltransferase like domain"/>
    <property type="match status" value="1"/>
</dbReference>
<evidence type="ECO:0000256" key="10">
    <source>
        <dbReference type="ARBA" id="ARBA00023316"/>
    </source>
</evidence>
<evidence type="ECO:0000256" key="11">
    <source>
        <dbReference type="SAM" id="MobiDB-lite"/>
    </source>
</evidence>
<feature type="transmembrane region" description="Helical" evidence="12">
    <location>
        <begin position="432"/>
        <end position="464"/>
    </location>
</feature>
<evidence type="ECO:0000256" key="6">
    <source>
        <dbReference type="ARBA" id="ARBA00022679"/>
    </source>
</evidence>
<gene>
    <name evidence="16" type="ORF">GYA93_11045</name>
</gene>
<evidence type="ECO:0000313" key="16">
    <source>
        <dbReference type="EMBL" id="NDK90115.1"/>
    </source>
</evidence>
<evidence type="ECO:0000259" key="14">
    <source>
        <dbReference type="Pfam" id="PF14896"/>
    </source>
</evidence>
<keyword evidence="10" id="KW-0961">Cell wall biogenesis/degradation</keyword>
<dbReference type="GO" id="GO:0071555">
    <property type="term" value="P:cell wall organization"/>
    <property type="evidence" value="ECO:0007669"/>
    <property type="project" value="UniProtKB-KW"/>
</dbReference>
<dbReference type="Gene3D" id="2.60.120.940">
    <property type="entry name" value="EmbC, C-terminal domain, subdomain 2"/>
    <property type="match status" value="1"/>
</dbReference>
<feature type="transmembrane region" description="Helical" evidence="12">
    <location>
        <begin position="269"/>
        <end position="287"/>
    </location>
</feature>
<feature type="transmembrane region" description="Helical" evidence="12">
    <location>
        <begin position="476"/>
        <end position="495"/>
    </location>
</feature>
<dbReference type="InterPro" id="IPR032731">
    <property type="entry name" value="Arabino_trans_C"/>
</dbReference>
<dbReference type="Proteomes" id="UP000466307">
    <property type="component" value="Unassembled WGS sequence"/>
</dbReference>
<feature type="region of interest" description="Disordered" evidence="11">
    <location>
        <begin position="1"/>
        <end position="27"/>
    </location>
</feature>
<dbReference type="AlphaFoldDB" id="A0A7K3LPD8"/>
<name>A0A7K3LPD8_9ACTN</name>
<dbReference type="Pfam" id="PF04602">
    <property type="entry name" value="Arabinose_trans"/>
    <property type="match status" value="1"/>
</dbReference>
<dbReference type="GO" id="GO:0005886">
    <property type="term" value="C:plasma membrane"/>
    <property type="evidence" value="ECO:0007669"/>
    <property type="project" value="UniProtKB-SubCell"/>
</dbReference>
<evidence type="ECO:0000313" key="17">
    <source>
        <dbReference type="Proteomes" id="UP000466307"/>
    </source>
</evidence>
<dbReference type="InterPro" id="IPR040920">
    <property type="entry name" value="Arabino_trans_N"/>
</dbReference>
<evidence type="ECO:0000256" key="9">
    <source>
        <dbReference type="ARBA" id="ARBA00023136"/>
    </source>
</evidence>
<proteinExistence type="inferred from homology"/>
<keyword evidence="5" id="KW-0328">Glycosyltransferase</keyword>
<feature type="compositionally biased region" description="Polar residues" evidence="11">
    <location>
        <begin position="785"/>
        <end position="803"/>
    </location>
</feature>
<feature type="domain" description="Arabinosyltransferase C-terminal" evidence="14">
    <location>
        <begin position="736"/>
        <end position="1125"/>
    </location>
</feature>
<organism evidence="16 17">
    <name type="scientific">Gordonia desulfuricans</name>
    <dbReference type="NCBI Taxonomy" id="89051"/>
    <lineage>
        <taxon>Bacteria</taxon>
        <taxon>Bacillati</taxon>
        <taxon>Actinomycetota</taxon>
        <taxon>Actinomycetes</taxon>
        <taxon>Mycobacteriales</taxon>
        <taxon>Gordoniaceae</taxon>
        <taxon>Gordonia</taxon>
    </lineage>
</organism>
<feature type="compositionally biased region" description="Low complexity" evidence="11">
    <location>
        <begin position="1"/>
        <end position="23"/>
    </location>
</feature>
<evidence type="ECO:0000256" key="12">
    <source>
        <dbReference type="SAM" id="Phobius"/>
    </source>
</evidence>
<feature type="transmembrane region" description="Helical" evidence="12">
    <location>
        <begin position="226"/>
        <end position="249"/>
    </location>
</feature>
<feature type="transmembrane region" description="Helical" evidence="12">
    <location>
        <begin position="338"/>
        <end position="357"/>
    </location>
</feature>
<dbReference type="GO" id="GO:0071766">
    <property type="term" value="P:Actinobacterium-type cell wall biogenesis"/>
    <property type="evidence" value="ECO:0007669"/>
    <property type="project" value="InterPro"/>
</dbReference>
<protein>
    <submittedName>
        <fullName evidence="16">Arabinosyltransferase</fullName>
    </submittedName>
</protein>
<dbReference type="InterPro" id="IPR007680">
    <property type="entry name" value="Arabino_trans_central"/>
</dbReference>
<dbReference type="InterPro" id="IPR027451">
    <property type="entry name" value="EmbABC_dom1"/>
</dbReference>
<feature type="transmembrane region" description="Helical" evidence="12">
    <location>
        <begin position="626"/>
        <end position="643"/>
    </location>
</feature>
<accession>A0A7K3LPD8</accession>
<dbReference type="Pfam" id="PF17689">
    <property type="entry name" value="Arabino_trans_N"/>
    <property type="match status" value="1"/>
</dbReference>
<feature type="transmembrane region" description="Helical" evidence="12">
    <location>
        <begin position="663"/>
        <end position="686"/>
    </location>
</feature>
<feature type="domain" description="Arabinosyltransferas concanavalin like" evidence="15">
    <location>
        <begin position="60"/>
        <end position="215"/>
    </location>
</feature>
<keyword evidence="6 16" id="KW-0808">Transferase</keyword>
<evidence type="ECO:0000256" key="4">
    <source>
        <dbReference type="ARBA" id="ARBA00022475"/>
    </source>
</evidence>
<evidence type="ECO:0000256" key="5">
    <source>
        <dbReference type="ARBA" id="ARBA00022676"/>
    </source>
</evidence>
<feature type="transmembrane region" description="Helical" evidence="12">
    <location>
        <begin position="542"/>
        <end position="559"/>
    </location>
</feature>
<evidence type="ECO:0000259" key="15">
    <source>
        <dbReference type="Pfam" id="PF17689"/>
    </source>
</evidence>
<keyword evidence="17" id="KW-1185">Reference proteome</keyword>
<evidence type="ECO:0000259" key="13">
    <source>
        <dbReference type="Pfam" id="PF04602"/>
    </source>
</evidence>
<comment type="subcellular location">
    <subcellularLocation>
        <location evidence="2">Cell membrane</location>
        <topology evidence="2">Multi-pass membrane protein</topology>
    </subcellularLocation>
</comment>
<keyword evidence="9 12" id="KW-0472">Membrane</keyword>
<sequence>MSASAPSPAPGADPSASPASGDGRSSQLSARSGMIRLIAIVSGVLGAVLCAVVPLLPVQSTQASFDWPQGQPLANSASVTAPLIAQVPRSLDISIPCATLADLPAQGGVVLATMPTSAPGSKGKALYVSAGRDTVSVTFRNNLAASAPRAELGRCSTLHIWSSGTSTGARFVGLGPASDLDPGKRPQIDGVFTSLSTEQVRAADGLRVHVEIDNRYASSPTLLKQIVMILAVLCVVVALIALALLDRLYGHHRRIGPRPGLWAALRPRGTDLVVTGVLLVWLFLGAGSPDDGYILTMGRTADSFGYLANYYRFYGIPEAPFDWYYSFLAHWASVSPSILWMHLPPLIAGLASWFILARVLLPRLGAAVRGGTGRVTRLLGGGWPMWAAALTFLAFWMPFCSGLRSEPIIVLGSLLTWWAAERSIATRRMLPAALAAVAAGFTLALAPHGVIGVAILIVAARPLLRILVARRREAGLAALLAPLAAAGLLVLVVVFRDQTLATVLEAIKTRYVTGPIIGWHQEYLRYYFLTVSTKDGALTRRVPLLLLFAGLMVAVAVMLRQGRIRGVDGGPTWRLIGATGVTLLLFAFTPTKWTIQFGVFTGLGAAIAAVATVAVVQSAARSGRNLTVFVAGLLFALAAAMAGKNAWPFAYEYGISWFDRAPVLAGIPISTIFLALAVLAVVVAVWQHLRLDYVANRGLAHSSSGKADSAADRRRLFLASSPIAVIAGLMVISQLLVFAKAAVVRYPATTVLAENLNTLRGNTCGMADAVLVESDPNAGVLTPANGQSQTAALSGSGSGTTAVGFTPDGVPDDLSPEPGSARPGQMNVANPFSRPFVVSGGLGAGTTGGRGPTTVNGSNVALPYGLDPATTPVLGSYGATGEARLTTGWYDLPDRNTSPLLVVSAAGAVATVDVFGVHVFGQKLTVQFGRPGADGSFEQIGPDVLPIDPGPIITNRPWRNLRVPMSAVPPAATVMRLSLLDNNLGEKQFLAITPPRAPRLQTLQQVVGDSAPTLVDFMVAAHFPCQQPLQVHNGVAEIPRWRILPDYATANSQSKTWQDADDGGLLAISEATTSALAVPTYLKDDWTQDWGALERLTPLVPDAAPARVATSPQTRWGWSRNGSIRVETSDDD</sequence>
<feature type="transmembrane region" description="Helical" evidence="12">
    <location>
        <begin position="595"/>
        <end position="614"/>
    </location>
</feature>
<dbReference type="EMBL" id="JAADZU010000030">
    <property type="protein sequence ID" value="NDK90115.1"/>
    <property type="molecule type" value="Genomic_DNA"/>
</dbReference>
<keyword evidence="8 12" id="KW-1133">Transmembrane helix</keyword>
<dbReference type="InterPro" id="IPR042486">
    <property type="entry name" value="Arabino_trans_C_2"/>
</dbReference>
<evidence type="ECO:0000256" key="2">
    <source>
        <dbReference type="ARBA" id="ARBA00004651"/>
    </source>
</evidence>
<keyword evidence="7 12" id="KW-0812">Transmembrane</keyword>
<evidence type="ECO:0000256" key="7">
    <source>
        <dbReference type="ARBA" id="ARBA00022692"/>
    </source>
</evidence>
<feature type="transmembrane region" description="Helical" evidence="12">
    <location>
        <begin position="34"/>
        <end position="56"/>
    </location>
</feature>
<evidence type="ECO:0000256" key="3">
    <source>
        <dbReference type="ARBA" id="ARBA00008195"/>
    </source>
</evidence>
<feature type="transmembrane region" description="Helical" evidence="12">
    <location>
        <begin position="378"/>
        <end position="397"/>
    </location>
</feature>
<comment type="similarity">
    <text evidence="3">Belongs to the emb family.</text>
</comment>
<feature type="domain" description="Arabinofuranosyltransferase central" evidence="13">
    <location>
        <begin position="219"/>
        <end position="690"/>
    </location>
</feature>
<keyword evidence="4" id="KW-1003">Cell membrane</keyword>
<comment type="caution">
    <text evidence="16">The sequence shown here is derived from an EMBL/GenBank/DDBJ whole genome shotgun (WGS) entry which is preliminary data.</text>
</comment>
<feature type="region of interest" description="Disordered" evidence="11">
    <location>
        <begin position="785"/>
        <end position="825"/>
    </location>
</feature>
<dbReference type="GO" id="GO:0052636">
    <property type="term" value="F:arabinosyltransferase activity"/>
    <property type="evidence" value="ECO:0007669"/>
    <property type="project" value="InterPro"/>
</dbReference>
<reference evidence="16 17" key="1">
    <citation type="submission" date="2020-01" db="EMBL/GenBank/DDBJ databases">
        <title>Investigation of new actinobacteria for the biodesulphurisation of diesel fuel.</title>
        <authorList>
            <person name="Athi Narayanan S.M."/>
        </authorList>
    </citation>
    <scope>NUCLEOTIDE SEQUENCE [LARGE SCALE GENOMIC DNA]</scope>
    <source>
        <strain evidence="16 17">213E</strain>
    </source>
</reference>
<feature type="transmembrane region" description="Helical" evidence="12">
    <location>
        <begin position="716"/>
        <end position="739"/>
    </location>
</feature>
<comment type="function">
    <text evidence="1">Arabinosyl transferase responsible for the polymerization of arabinose into the arabinan of arabinogalactan.</text>
</comment>
<dbReference type="Pfam" id="PF14896">
    <property type="entry name" value="Arabino_trans_C"/>
    <property type="match status" value="1"/>
</dbReference>